<proteinExistence type="predicted"/>
<evidence type="ECO:0000313" key="4">
    <source>
        <dbReference type="Proteomes" id="UP000198211"/>
    </source>
</evidence>
<feature type="region of interest" description="Disordered" evidence="2">
    <location>
        <begin position="564"/>
        <end position="609"/>
    </location>
</feature>
<feature type="non-terminal residue" evidence="3">
    <location>
        <position position="770"/>
    </location>
</feature>
<feature type="coiled-coil region" evidence="1">
    <location>
        <begin position="22"/>
        <end position="49"/>
    </location>
</feature>
<feature type="coiled-coil region" evidence="1">
    <location>
        <begin position="304"/>
        <end position="338"/>
    </location>
</feature>
<reference evidence="4" key="1">
    <citation type="submission" date="2017-03" db="EMBL/GenBank/DDBJ databases">
        <title>Phytopthora megakarya and P. palmivora, two closely related causual agents of cacao black pod achieved similar genome size and gene model numbers by different mechanisms.</title>
        <authorList>
            <person name="Ali S."/>
            <person name="Shao J."/>
            <person name="Larry D.J."/>
            <person name="Kronmiller B."/>
            <person name="Shen D."/>
            <person name="Strem M.D."/>
            <person name="Melnick R.L."/>
            <person name="Guiltinan M.J."/>
            <person name="Tyler B.M."/>
            <person name="Meinhardt L.W."/>
            <person name="Bailey B.A."/>
        </authorList>
    </citation>
    <scope>NUCLEOTIDE SEQUENCE [LARGE SCALE GENOMIC DNA]</scope>
    <source>
        <strain evidence="4">zdho120</strain>
    </source>
</reference>
<evidence type="ECO:0000256" key="1">
    <source>
        <dbReference type="SAM" id="Coils"/>
    </source>
</evidence>
<keyword evidence="4" id="KW-1185">Reference proteome</keyword>
<dbReference type="OrthoDB" id="74810at2759"/>
<protein>
    <submittedName>
        <fullName evidence="3">Uncharacterized protein</fullName>
    </submittedName>
</protein>
<evidence type="ECO:0000313" key="3">
    <source>
        <dbReference type="EMBL" id="OWY99067.1"/>
    </source>
</evidence>
<dbReference type="AlphaFoldDB" id="A0A225V261"/>
<organism evidence="3 4">
    <name type="scientific">Phytophthora megakarya</name>
    <dbReference type="NCBI Taxonomy" id="4795"/>
    <lineage>
        <taxon>Eukaryota</taxon>
        <taxon>Sar</taxon>
        <taxon>Stramenopiles</taxon>
        <taxon>Oomycota</taxon>
        <taxon>Peronosporomycetes</taxon>
        <taxon>Peronosporales</taxon>
        <taxon>Peronosporaceae</taxon>
        <taxon>Phytophthora</taxon>
    </lineage>
</organism>
<gene>
    <name evidence="3" type="ORF">PHMEG_00030002</name>
</gene>
<comment type="caution">
    <text evidence="3">The sequence shown here is derived from an EMBL/GenBank/DDBJ whole genome shotgun (WGS) entry which is preliminary data.</text>
</comment>
<feature type="coiled-coil region" evidence="1">
    <location>
        <begin position="95"/>
        <end position="275"/>
    </location>
</feature>
<sequence>MLSVLQQTEVLKRTMLASTGEKKVLEKTIADKNTQLNKLSEQLDFFKDTLAHRRPRFESSKRIHVHYEQQEEDPSENEKADSLASTLAAEQLARLAALEKNRVESMLSIQNLEEQRVELEQKLEMANTELRDSQRRLEIVEQQHQESMTTANTSFQEQAKAMEKRLTDLQSLLASTVDRHRNLESSYAQEKAQLRRDKQELELLIRLKENEMETRQFQTATKAEEQVQSATAQLNIVTQQLTHTQQAFDGLQRELKTALTDNKQLQDTIHNLQHDVKTRIEDVENLTSKLAIANTTADSKRTLLQTTETRVEEYSKEIKRQQVLLEEQAQQMQVLEAKISRSVPVDDEELQSRHQKEESAWHQRVSALEHALVAERQNTALFQEQQRKAVIMEQEKAAHAVEQAQAVAAELATANLCLLERKRQREHEQNAFEDRVAELVSDRAALESEFNTLRLQHDQLEQTRKQSVEDAVATENKLLEEIAIMKEELKNLTEIRENLDRALAHALASPRAKSVRLQANLSEQRAELHKAKQKIVILEEQLSRSGSIRTSEIDGKLAQLSARERRSVEEHRDLKKQRAAAHTERVKIDKEHAELDQQRKSQETVASKQKTDHQLLQQIIVLLAQRLQVMMALFDTETATTPVQPPSDDVESWREMHQQWETMRQQLEGVDWTLKDMRNQLEALYREYLGTALSPIEKKQSRSSSLQGFHGPNPFSDAVAAGRDTVPVAEQLKASRLLRRLSSLPAKDHETFALALAREMAAMKESYERQ</sequence>
<keyword evidence="1" id="KW-0175">Coiled coil</keyword>
<dbReference type="STRING" id="4795.A0A225V261"/>
<dbReference type="EMBL" id="NBNE01008822">
    <property type="protein sequence ID" value="OWY99067.1"/>
    <property type="molecule type" value="Genomic_DNA"/>
</dbReference>
<evidence type="ECO:0000256" key="2">
    <source>
        <dbReference type="SAM" id="MobiDB-lite"/>
    </source>
</evidence>
<name>A0A225V261_9STRA</name>
<dbReference type="Proteomes" id="UP000198211">
    <property type="component" value="Unassembled WGS sequence"/>
</dbReference>
<accession>A0A225V261</accession>
<feature type="compositionally biased region" description="Basic and acidic residues" evidence="2">
    <location>
        <begin position="564"/>
        <end position="573"/>
    </location>
</feature>
<feature type="compositionally biased region" description="Basic and acidic residues" evidence="2">
    <location>
        <begin position="581"/>
        <end position="602"/>
    </location>
</feature>